<evidence type="ECO:0000256" key="1">
    <source>
        <dbReference type="ARBA" id="ARBA00004141"/>
    </source>
</evidence>
<dbReference type="InterPro" id="IPR050925">
    <property type="entry name" value="Rhomboid_protease_S54"/>
</dbReference>
<feature type="transmembrane region" description="Helical" evidence="7">
    <location>
        <begin position="265"/>
        <end position="285"/>
    </location>
</feature>
<gene>
    <name evidence="9" type="ORF">ACFFSA_49185</name>
</gene>
<evidence type="ECO:0000256" key="7">
    <source>
        <dbReference type="SAM" id="Phobius"/>
    </source>
</evidence>
<dbReference type="RefSeq" id="WP_344999447.1">
    <property type="nucleotide sequence ID" value="NZ_BAAAXV010000009.1"/>
</dbReference>
<dbReference type="GO" id="GO:0008233">
    <property type="term" value="F:peptidase activity"/>
    <property type="evidence" value="ECO:0007669"/>
    <property type="project" value="UniProtKB-KW"/>
</dbReference>
<sequence length="295" mass="31188">MTSQPPSPPQQPEQPAEAVPTCYRHPDKETWVRCQRCERPICPDCMRDASVGFQCPECVAEGNTAIRQARSAFGGRVVSTPIVTYAILGITALVFGGQLLTDNALGAALAMWTPGVVNGEYYRLVTVALVHDSGNPLHLLFNGWAIFVIGPYLERAFGHLRYAAIYLLSALGGSVLSLWLDPLTTATVGASGAVFGMFGAVFVVGRRLNLDVRGITLIIGLNLAITFVLPAISGLRISWTGHVGGLVTGTLLAAALAYAPTRNRALWHVVAIVGALAVLAALVMVRTSAILAGVS</sequence>
<comment type="caution">
    <text evidence="9">The sequence shown here is derived from an EMBL/GenBank/DDBJ whole genome shotgun (WGS) entry which is preliminary data.</text>
</comment>
<proteinExistence type="inferred from homology"/>
<evidence type="ECO:0000256" key="5">
    <source>
        <dbReference type="ARBA" id="ARBA00022989"/>
    </source>
</evidence>
<feature type="transmembrane region" description="Helical" evidence="7">
    <location>
        <begin position="136"/>
        <end position="153"/>
    </location>
</feature>
<evidence type="ECO:0000259" key="8">
    <source>
        <dbReference type="Pfam" id="PF01694"/>
    </source>
</evidence>
<protein>
    <submittedName>
        <fullName evidence="9">Rhomboid family intramembrane serine protease</fullName>
    </submittedName>
</protein>
<evidence type="ECO:0000256" key="4">
    <source>
        <dbReference type="ARBA" id="ARBA00022801"/>
    </source>
</evidence>
<dbReference type="InterPro" id="IPR035952">
    <property type="entry name" value="Rhomboid-like_sf"/>
</dbReference>
<feature type="domain" description="Peptidase S54 rhomboid" evidence="8">
    <location>
        <begin position="119"/>
        <end position="257"/>
    </location>
</feature>
<reference evidence="9 10" key="1">
    <citation type="submission" date="2024-09" db="EMBL/GenBank/DDBJ databases">
        <authorList>
            <person name="Sun Q."/>
            <person name="Mori K."/>
        </authorList>
    </citation>
    <scope>NUCLEOTIDE SEQUENCE [LARGE SCALE GENOMIC DNA]</scope>
    <source>
        <strain evidence="9 10">JCM 3143</strain>
    </source>
</reference>
<keyword evidence="9" id="KW-0645">Protease</keyword>
<evidence type="ECO:0000256" key="2">
    <source>
        <dbReference type="ARBA" id="ARBA00009045"/>
    </source>
</evidence>
<dbReference type="EMBL" id="JBHMBW010000104">
    <property type="protein sequence ID" value="MFB9631089.1"/>
    <property type="molecule type" value="Genomic_DNA"/>
</dbReference>
<organism evidence="9 10">
    <name type="scientific">Nonomuraea helvata</name>
    <dbReference type="NCBI Taxonomy" id="37484"/>
    <lineage>
        <taxon>Bacteria</taxon>
        <taxon>Bacillati</taxon>
        <taxon>Actinomycetota</taxon>
        <taxon>Actinomycetes</taxon>
        <taxon>Streptosporangiales</taxon>
        <taxon>Streptosporangiaceae</taxon>
        <taxon>Nonomuraea</taxon>
    </lineage>
</organism>
<evidence type="ECO:0000313" key="10">
    <source>
        <dbReference type="Proteomes" id="UP001589532"/>
    </source>
</evidence>
<keyword evidence="4" id="KW-0378">Hydrolase</keyword>
<keyword evidence="10" id="KW-1185">Reference proteome</keyword>
<feature type="transmembrane region" description="Helical" evidence="7">
    <location>
        <begin position="186"/>
        <end position="205"/>
    </location>
</feature>
<dbReference type="GO" id="GO:0006508">
    <property type="term" value="P:proteolysis"/>
    <property type="evidence" value="ECO:0007669"/>
    <property type="project" value="UniProtKB-KW"/>
</dbReference>
<keyword evidence="5 7" id="KW-1133">Transmembrane helix</keyword>
<feature type="transmembrane region" description="Helical" evidence="7">
    <location>
        <begin position="77"/>
        <end position="100"/>
    </location>
</feature>
<evidence type="ECO:0000256" key="6">
    <source>
        <dbReference type="ARBA" id="ARBA00023136"/>
    </source>
</evidence>
<feature type="transmembrane region" description="Helical" evidence="7">
    <location>
        <begin position="239"/>
        <end position="258"/>
    </location>
</feature>
<dbReference type="Proteomes" id="UP001589532">
    <property type="component" value="Unassembled WGS sequence"/>
</dbReference>
<dbReference type="InterPro" id="IPR022764">
    <property type="entry name" value="Peptidase_S54_rhomboid_dom"/>
</dbReference>
<evidence type="ECO:0000313" key="9">
    <source>
        <dbReference type="EMBL" id="MFB9631089.1"/>
    </source>
</evidence>
<keyword evidence="3 7" id="KW-0812">Transmembrane</keyword>
<keyword evidence="6 7" id="KW-0472">Membrane</keyword>
<dbReference type="PANTHER" id="PTHR43731">
    <property type="entry name" value="RHOMBOID PROTEASE"/>
    <property type="match status" value="1"/>
</dbReference>
<dbReference type="PANTHER" id="PTHR43731:SF14">
    <property type="entry name" value="PRESENILIN-ASSOCIATED RHOMBOID-LIKE PROTEIN, MITOCHONDRIAL"/>
    <property type="match status" value="1"/>
</dbReference>
<dbReference type="Gene3D" id="1.20.1540.10">
    <property type="entry name" value="Rhomboid-like"/>
    <property type="match status" value="1"/>
</dbReference>
<evidence type="ECO:0000256" key="3">
    <source>
        <dbReference type="ARBA" id="ARBA00022692"/>
    </source>
</evidence>
<dbReference type="SUPFAM" id="SSF144091">
    <property type="entry name" value="Rhomboid-like"/>
    <property type="match status" value="1"/>
</dbReference>
<dbReference type="Pfam" id="PF01694">
    <property type="entry name" value="Rhomboid"/>
    <property type="match status" value="1"/>
</dbReference>
<accession>A0ABV5SJB9</accession>
<feature type="transmembrane region" description="Helical" evidence="7">
    <location>
        <begin position="212"/>
        <end position="233"/>
    </location>
</feature>
<comment type="similarity">
    <text evidence="2">Belongs to the peptidase S54 family.</text>
</comment>
<name>A0ABV5SJB9_9ACTN</name>
<feature type="transmembrane region" description="Helical" evidence="7">
    <location>
        <begin position="160"/>
        <end position="180"/>
    </location>
</feature>
<comment type="subcellular location">
    <subcellularLocation>
        <location evidence="1">Membrane</location>
        <topology evidence="1">Multi-pass membrane protein</topology>
    </subcellularLocation>
</comment>